<dbReference type="Proteomes" id="UP000191522">
    <property type="component" value="Unassembled WGS sequence"/>
</dbReference>
<name>A0A1V6PI15_PENDC</name>
<keyword evidence="3" id="KW-1185">Reference proteome</keyword>
<evidence type="ECO:0000313" key="2">
    <source>
        <dbReference type="EMBL" id="OQD76347.1"/>
    </source>
</evidence>
<gene>
    <name evidence="2" type="ORF">PENDEC_c004G05662</name>
</gene>
<sequence>MDICAESAECFYTACGYETKLVMAILTTVLVATDDNNVLDPDQRRSLSYFSFNHIQNLPQVNGWCTALTKGLKMCTEYFGSQDPLVGSLAANNYMAFVDACAQELRLEHELPIHLGNHGLSHPSSEQCTVESFPNYFRDATGVALLYAVAIFKVSRNEEVPLRFWTAVIPDLTRVITHINDLLSSPKEVMAGETWNYLAMKTQAKRQAGRPTNYKSKQNELWTFRDTLCETLEETQRTALALDQAFTKCIRTDIQEFPAATDDITAGAKNEKHQAHQHIRSAAQLWTSFKYGYISWHMNIGRYGLEQIPLDGYTFNPQKRSLWKHKSFYGIMISLMVSLILAILRFGPTILRLAPFYEVQRHYWG</sequence>
<evidence type="ECO:0000313" key="3">
    <source>
        <dbReference type="Proteomes" id="UP000191522"/>
    </source>
</evidence>
<dbReference type="EMBL" id="MDYL01000004">
    <property type="protein sequence ID" value="OQD76347.1"/>
    <property type="molecule type" value="Genomic_DNA"/>
</dbReference>
<dbReference type="STRING" id="69771.A0A1V6PI15"/>
<dbReference type="SUPFAM" id="SSF48576">
    <property type="entry name" value="Terpenoid synthases"/>
    <property type="match status" value="1"/>
</dbReference>
<dbReference type="InterPro" id="IPR008949">
    <property type="entry name" value="Isoprenoid_synthase_dom_sf"/>
</dbReference>
<keyword evidence="1" id="KW-0472">Membrane</keyword>
<evidence type="ECO:0000256" key="1">
    <source>
        <dbReference type="SAM" id="Phobius"/>
    </source>
</evidence>
<accession>A0A1V6PI15</accession>
<dbReference type="OMA" id="FIDYTND"/>
<organism evidence="2 3">
    <name type="scientific">Penicillium decumbens</name>
    <dbReference type="NCBI Taxonomy" id="69771"/>
    <lineage>
        <taxon>Eukaryota</taxon>
        <taxon>Fungi</taxon>
        <taxon>Dikarya</taxon>
        <taxon>Ascomycota</taxon>
        <taxon>Pezizomycotina</taxon>
        <taxon>Eurotiomycetes</taxon>
        <taxon>Eurotiomycetidae</taxon>
        <taxon>Eurotiales</taxon>
        <taxon>Aspergillaceae</taxon>
        <taxon>Penicillium</taxon>
    </lineage>
</organism>
<feature type="transmembrane region" description="Helical" evidence="1">
    <location>
        <begin position="328"/>
        <end position="347"/>
    </location>
</feature>
<keyword evidence="1" id="KW-1133">Transmembrane helix</keyword>
<dbReference type="OrthoDB" id="2998174at2759"/>
<dbReference type="Gene3D" id="1.10.600.10">
    <property type="entry name" value="Farnesyl Diphosphate Synthase"/>
    <property type="match status" value="1"/>
</dbReference>
<reference evidence="3" key="1">
    <citation type="journal article" date="2017" name="Nat. Microbiol.">
        <title>Global analysis of biosynthetic gene clusters reveals vast potential of secondary metabolite production in Penicillium species.</title>
        <authorList>
            <person name="Nielsen J.C."/>
            <person name="Grijseels S."/>
            <person name="Prigent S."/>
            <person name="Ji B."/>
            <person name="Dainat J."/>
            <person name="Nielsen K.F."/>
            <person name="Frisvad J.C."/>
            <person name="Workman M."/>
            <person name="Nielsen J."/>
        </authorList>
    </citation>
    <scope>NUCLEOTIDE SEQUENCE [LARGE SCALE GENOMIC DNA]</scope>
    <source>
        <strain evidence="3">IBT 11843</strain>
    </source>
</reference>
<dbReference type="AlphaFoldDB" id="A0A1V6PI15"/>
<keyword evidence="1" id="KW-0812">Transmembrane</keyword>
<protein>
    <submittedName>
        <fullName evidence="2">Uncharacterized protein</fullName>
    </submittedName>
</protein>
<comment type="caution">
    <text evidence="2">The sequence shown here is derived from an EMBL/GenBank/DDBJ whole genome shotgun (WGS) entry which is preliminary data.</text>
</comment>
<proteinExistence type="predicted"/>